<evidence type="ECO:0000313" key="2">
    <source>
        <dbReference type="EMBL" id="GBC97981.1"/>
    </source>
</evidence>
<comment type="caution">
    <text evidence="2">The sequence shown here is derived from an EMBL/GenBank/DDBJ whole genome shotgun (WGS) entry which is preliminary data.</text>
</comment>
<feature type="transmembrane region" description="Helical" evidence="1">
    <location>
        <begin position="254"/>
        <end position="273"/>
    </location>
</feature>
<evidence type="ECO:0000313" key="3">
    <source>
        <dbReference type="Proteomes" id="UP000236173"/>
    </source>
</evidence>
<protein>
    <submittedName>
        <fullName evidence="2">Uncharacterized protein</fullName>
    </submittedName>
</protein>
<organism evidence="2 3">
    <name type="scientific">Candidatus Fervidibacter japonicus</name>
    <dbReference type="NCBI Taxonomy" id="2035412"/>
    <lineage>
        <taxon>Bacteria</taxon>
        <taxon>Candidatus Fervidibacterota</taxon>
        <taxon>Candidatus Fervidibacter</taxon>
    </lineage>
</organism>
<sequence>MGQLTQWLVRFQAIDRRVIYLLVAMSLALPIVLQWSMPQIPTPPTRQCYEAVEKVPPDKVVLIAADFDTGTVGENGPQVQALLEHLMRRRKKFIIMTLIAPQGPTLVELYAQNLGKRYGYRYGRDFVNLGYIPGGQPVLERLGRSIWETRPTDSKRIPLTELPLMERVRSAKDIGLVALFTGTGVLPWYVQTFWAQFKVPLVEGCTGIIVPELFPYLETKQLAGAWLGLKGAAEYERLLNTNGLGMRGMMAQSVAHAFVLFLILLGNVGMRLARSQSPRQRL</sequence>
<keyword evidence="1" id="KW-1133">Transmembrane helix</keyword>
<dbReference type="AlphaFoldDB" id="A0A2H5X9W7"/>
<feature type="transmembrane region" description="Helical" evidence="1">
    <location>
        <begin position="174"/>
        <end position="190"/>
    </location>
</feature>
<keyword evidence="1" id="KW-0472">Membrane</keyword>
<gene>
    <name evidence="2" type="ORF">HRbin17_00476</name>
</gene>
<proteinExistence type="predicted"/>
<feature type="transmembrane region" description="Helical" evidence="1">
    <location>
        <begin position="93"/>
        <end position="111"/>
    </location>
</feature>
<dbReference type="EMBL" id="BEHT01000004">
    <property type="protein sequence ID" value="GBC97981.1"/>
    <property type="molecule type" value="Genomic_DNA"/>
</dbReference>
<keyword evidence="1" id="KW-0812">Transmembrane</keyword>
<evidence type="ECO:0000256" key="1">
    <source>
        <dbReference type="SAM" id="Phobius"/>
    </source>
</evidence>
<reference evidence="3" key="1">
    <citation type="submission" date="2017-09" db="EMBL/GenBank/DDBJ databases">
        <title>Metaegenomics of thermophilic ammonia-oxidizing enrichment culture.</title>
        <authorList>
            <person name="Kato S."/>
            <person name="Suzuki K."/>
        </authorList>
    </citation>
    <scope>NUCLEOTIDE SEQUENCE [LARGE SCALE GENOMIC DNA]</scope>
</reference>
<accession>A0A2H5X9W7</accession>
<dbReference type="Proteomes" id="UP000236173">
    <property type="component" value="Unassembled WGS sequence"/>
</dbReference>
<name>A0A2H5X9W7_9BACT</name>
<feature type="transmembrane region" description="Helical" evidence="1">
    <location>
        <begin position="18"/>
        <end position="37"/>
    </location>
</feature>